<evidence type="ECO:0000256" key="6">
    <source>
        <dbReference type="ARBA" id="ARBA00023136"/>
    </source>
</evidence>
<name>A0A3G8M8Y3_9HYPH</name>
<dbReference type="GO" id="GO:0015112">
    <property type="term" value="F:nitrate transmembrane transporter activity"/>
    <property type="evidence" value="ECO:0007669"/>
    <property type="project" value="InterPro"/>
</dbReference>
<dbReference type="Pfam" id="PF07690">
    <property type="entry name" value="MFS_1"/>
    <property type="match status" value="1"/>
</dbReference>
<dbReference type="KEGG" id="mros:EHO51_13485"/>
<feature type="transmembrane region" description="Helical" evidence="7">
    <location>
        <begin position="317"/>
        <end position="339"/>
    </location>
</feature>
<reference evidence="9 10" key="1">
    <citation type="submission" date="2018-11" db="EMBL/GenBank/DDBJ databases">
        <title>Genome squencing of methanotrophic bacteria isolated from alkaline groundwater in Korea.</title>
        <authorList>
            <person name="Nguyen L.N."/>
        </authorList>
    </citation>
    <scope>NUCLEOTIDE SEQUENCE [LARGE SCALE GENOMIC DNA]</scope>
    <source>
        <strain evidence="9 10">GW6</strain>
    </source>
</reference>
<keyword evidence="4 7" id="KW-1133">Transmembrane helix</keyword>
<feature type="transmembrane region" description="Helical" evidence="7">
    <location>
        <begin position="51"/>
        <end position="70"/>
    </location>
</feature>
<protein>
    <submittedName>
        <fullName evidence="9">NarK/NasA family nitrate transporter</fullName>
    </submittedName>
</protein>
<evidence type="ECO:0000256" key="4">
    <source>
        <dbReference type="ARBA" id="ARBA00022989"/>
    </source>
</evidence>
<evidence type="ECO:0000256" key="5">
    <source>
        <dbReference type="ARBA" id="ARBA00023063"/>
    </source>
</evidence>
<keyword evidence="6 7" id="KW-0472">Membrane</keyword>
<feature type="transmembrane region" description="Helical" evidence="7">
    <location>
        <begin position="243"/>
        <end position="262"/>
    </location>
</feature>
<feature type="transmembrane region" description="Helical" evidence="7">
    <location>
        <begin position="82"/>
        <end position="100"/>
    </location>
</feature>
<accession>A0A3G8M8Y3</accession>
<evidence type="ECO:0000313" key="9">
    <source>
        <dbReference type="EMBL" id="AZG77662.1"/>
    </source>
</evidence>
<dbReference type="InterPro" id="IPR020846">
    <property type="entry name" value="MFS_dom"/>
</dbReference>
<feature type="transmembrane region" description="Helical" evidence="7">
    <location>
        <begin position="214"/>
        <end position="237"/>
    </location>
</feature>
<comment type="subcellular location">
    <subcellularLocation>
        <location evidence="1">Membrane</location>
        <topology evidence="1">Multi-pass membrane protein</topology>
    </subcellularLocation>
</comment>
<feature type="domain" description="Major facilitator superfamily (MFS) profile" evidence="8">
    <location>
        <begin position="14"/>
        <end position="409"/>
    </location>
</feature>
<comment type="similarity">
    <text evidence="2">Belongs to the major facilitator superfamily. Nitrate/nitrite porter (TC 2.A.1.8) family.</text>
</comment>
<gene>
    <name evidence="9" type="ORF">EHO51_13485</name>
</gene>
<feature type="transmembrane region" description="Helical" evidence="7">
    <location>
        <begin position="106"/>
        <end position="125"/>
    </location>
</feature>
<dbReference type="InterPro" id="IPR036259">
    <property type="entry name" value="MFS_trans_sf"/>
</dbReference>
<dbReference type="GO" id="GO:0016020">
    <property type="term" value="C:membrane"/>
    <property type="evidence" value="ECO:0007669"/>
    <property type="project" value="UniProtKB-SubCell"/>
</dbReference>
<feature type="transmembrane region" description="Helical" evidence="7">
    <location>
        <begin position="12"/>
        <end position="39"/>
    </location>
</feature>
<organism evidence="9 10">
    <name type="scientific">Methylocystis rosea</name>
    <dbReference type="NCBI Taxonomy" id="173366"/>
    <lineage>
        <taxon>Bacteria</taxon>
        <taxon>Pseudomonadati</taxon>
        <taxon>Pseudomonadota</taxon>
        <taxon>Alphaproteobacteria</taxon>
        <taxon>Hyphomicrobiales</taxon>
        <taxon>Methylocystaceae</taxon>
        <taxon>Methylocystis</taxon>
    </lineage>
</organism>
<dbReference type="AlphaFoldDB" id="A0A3G8M8Y3"/>
<dbReference type="PANTHER" id="PTHR23515">
    <property type="entry name" value="HIGH-AFFINITY NITRATE TRANSPORTER 2.3"/>
    <property type="match status" value="1"/>
</dbReference>
<evidence type="ECO:0000256" key="1">
    <source>
        <dbReference type="ARBA" id="ARBA00004141"/>
    </source>
</evidence>
<sequence length="420" mass="43817">MKLSDFKKAGHWPTLLAAFLYFDISFMAWVSLGPLMIYITKGMPISVEDKLSLVAIPVLGGAFFRVPLGLLADAIGPKMTGILAQAIVMFAVSLVCVFGLSSSIAIALFGLSLGLAGASFAVALPQAGRWYPPQYQGLVMGIAGAGNMGVVLDTLFAPSIAEAYGWQTVYGVLLALMVLVLLIYSLAAKDAPGGKTTIALADYGSMLADSDSRWFMFFYFITFGGFVGLASALPLYFTTQYHATGVAAGLMVALIVAFGSGFRPVGGYIADRIGGVKTLCFLFVLVSACYFAVAFLPAGPAPAKGVAGWGLMQLPPVAFAAVALFSVGVLSLGMGNGAVFQLLPQRFRREIGAMTGLVGAAGGFGGFFLAKTLAYSKGATGGFTAGFVFFGFLALLGLVGLIFVKTRWRTTWGAVSGARI</sequence>
<evidence type="ECO:0000259" key="8">
    <source>
        <dbReference type="PROSITE" id="PS50850"/>
    </source>
</evidence>
<keyword evidence="5" id="KW-0534">Nitrate assimilation</keyword>
<feature type="transmembrane region" description="Helical" evidence="7">
    <location>
        <begin position="382"/>
        <end position="404"/>
    </location>
</feature>
<dbReference type="InterPro" id="IPR044772">
    <property type="entry name" value="NO3_transporter"/>
</dbReference>
<dbReference type="PROSITE" id="PS50850">
    <property type="entry name" value="MFS"/>
    <property type="match status" value="1"/>
</dbReference>
<evidence type="ECO:0000256" key="7">
    <source>
        <dbReference type="SAM" id="Phobius"/>
    </source>
</evidence>
<evidence type="ECO:0000256" key="2">
    <source>
        <dbReference type="ARBA" id="ARBA00008432"/>
    </source>
</evidence>
<feature type="transmembrane region" description="Helical" evidence="7">
    <location>
        <begin position="169"/>
        <end position="187"/>
    </location>
</feature>
<keyword evidence="3 7" id="KW-0812">Transmembrane</keyword>
<dbReference type="GO" id="GO:0042128">
    <property type="term" value="P:nitrate assimilation"/>
    <property type="evidence" value="ECO:0007669"/>
    <property type="project" value="UniProtKB-KW"/>
</dbReference>
<evidence type="ECO:0000256" key="3">
    <source>
        <dbReference type="ARBA" id="ARBA00022692"/>
    </source>
</evidence>
<dbReference type="SUPFAM" id="SSF103473">
    <property type="entry name" value="MFS general substrate transporter"/>
    <property type="match status" value="1"/>
</dbReference>
<dbReference type="RefSeq" id="WP_124739317.1">
    <property type="nucleotide sequence ID" value="NZ_CP034086.1"/>
</dbReference>
<feature type="transmembrane region" description="Helical" evidence="7">
    <location>
        <begin position="351"/>
        <end position="370"/>
    </location>
</feature>
<proteinExistence type="inferred from homology"/>
<dbReference type="Gene3D" id="1.20.1250.20">
    <property type="entry name" value="MFS general substrate transporter like domains"/>
    <property type="match status" value="1"/>
</dbReference>
<feature type="transmembrane region" description="Helical" evidence="7">
    <location>
        <begin position="274"/>
        <end position="297"/>
    </location>
</feature>
<dbReference type="EMBL" id="CP034086">
    <property type="protein sequence ID" value="AZG77662.1"/>
    <property type="molecule type" value="Genomic_DNA"/>
</dbReference>
<dbReference type="Proteomes" id="UP000273982">
    <property type="component" value="Chromosome"/>
</dbReference>
<evidence type="ECO:0000313" key="10">
    <source>
        <dbReference type="Proteomes" id="UP000273982"/>
    </source>
</evidence>
<dbReference type="InterPro" id="IPR011701">
    <property type="entry name" value="MFS"/>
</dbReference>